<feature type="compositionally biased region" description="Polar residues" evidence="7">
    <location>
        <begin position="103"/>
        <end position="112"/>
    </location>
</feature>
<feature type="binding site" evidence="5">
    <location>
        <position position="662"/>
    </location>
    <ligand>
        <name>Zn(2+)</name>
        <dbReference type="ChEBI" id="CHEBI:29105"/>
        <label>1</label>
    </ligand>
</feature>
<feature type="active site" description="Proton donor" evidence="3">
    <location>
        <position position="621"/>
    </location>
</feature>
<feature type="binding site" evidence="4">
    <location>
        <begin position="621"/>
        <end position="625"/>
    </location>
    <ligand>
        <name>AMP</name>
        <dbReference type="ChEBI" id="CHEBI:456215"/>
    </ligand>
</feature>
<feature type="region of interest" description="Disordered" evidence="7">
    <location>
        <begin position="60"/>
        <end position="115"/>
    </location>
</feature>
<feature type="compositionally biased region" description="Basic residues" evidence="7">
    <location>
        <begin position="14"/>
        <end position="25"/>
    </location>
</feature>
<dbReference type="CDD" id="cd00077">
    <property type="entry name" value="HDc"/>
    <property type="match status" value="1"/>
</dbReference>
<dbReference type="GO" id="GO:0007165">
    <property type="term" value="P:signal transduction"/>
    <property type="evidence" value="ECO:0007669"/>
    <property type="project" value="InterPro"/>
</dbReference>
<dbReference type="EMBL" id="VFQX01000027">
    <property type="protein sequence ID" value="KAF0979233.1"/>
    <property type="molecule type" value="Genomic_DNA"/>
</dbReference>
<dbReference type="AlphaFoldDB" id="A0A6A5BMJ5"/>
<dbReference type="GO" id="GO:0046872">
    <property type="term" value="F:metal ion binding"/>
    <property type="evidence" value="ECO:0007669"/>
    <property type="project" value="UniProtKB-KW"/>
</dbReference>
<dbReference type="Proteomes" id="UP000444721">
    <property type="component" value="Unassembled WGS sequence"/>
</dbReference>
<evidence type="ECO:0000313" key="10">
    <source>
        <dbReference type="Proteomes" id="UP000444721"/>
    </source>
</evidence>
<evidence type="ECO:0000256" key="7">
    <source>
        <dbReference type="SAM" id="MobiDB-lite"/>
    </source>
</evidence>
<dbReference type="GO" id="GO:0004114">
    <property type="term" value="F:3',5'-cyclic-nucleotide phosphodiesterase activity"/>
    <property type="evidence" value="ECO:0007669"/>
    <property type="project" value="InterPro"/>
</dbReference>
<dbReference type="VEuPathDB" id="AmoebaDB:NF0075300"/>
<dbReference type="RefSeq" id="XP_044563946.1">
    <property type="nucleotide sequence ID" value="XM_044704675.1"/>
</dbReference>
<feature type="domain" description="PDEase" evidence="8">
    <location>
        <begin position="546"/>
        <end position="888"/>
    </location>
</feature>
<dbReference type="EC" id="3.1.4.-" evidence="6"/>
<keyword evidence="1 5" id="KW-0479">Metal-binding</keyword>
<proteinExistence type="inferred from homology"/>
<reference evidence="9 10" key="1">
    <citation type="journal article" date="2019" name="Sci. Rep.">
        <title>Nanopore sequencing improves the draft genome of the human pathogenic amoeba Naegleria fowleri.</title>
        <authorList>
            <person name="Liechti N."/>
            <person name="Schurch N."/>
            <person name="Bruggmann R."/>
            <person name="Wittwer M."/>
        </authorList>
    </citation>
    <scope>NUCLEOTIDE SEQUENCE [LARGE SCALE GENOMIC DNA]</scope>
    <source>
        <strain evidence="9 10">ATCC 30894</strain>
    </source>
</reference>
<dbReference type="InterPro" id="IPR036971">
    <property type="entry name" value="PDEase_catalytic_dom_sf"/>
</dbReference>
<dbReference type="InterPro" id="IPR003607">
    <property type="entry name" value="HD/PDEase_dom"/>
</dbReference>
<feature type="region of interest" description="Disordered" evidence="7">
    <location>
        <begin position="1"/>
        <end position="34"/>
    </location>
</feature>
<dbReference type="Pfam" id="PF00233">
    <property type="entry name" value="PDEase_I"/>
    <property type="match status" value="1"/>
</dbReference>
<feature type="binding site" evidence="4">
    <location>
        <position position="825"/>
    </location>
    <ligand>
        <name>AMP</name>
        <dbReference type="ChEBI" id="CHEBI:456215"/>
    </ligand>
</feature>
<dbReference type="VEuPathDB" id="AmoebaDB:FDP41_001576"/>
<feature type="binding site" evidence="5">
    <location>
        <position position="662"/>
    </location>
    <ligand>
        <name>Zn(2+)</name>
        <dbReference type="ChEBI" id="CHEBI:29105"/>
        <label>2</label>
    </ligand>
</feature>
<dbReference type="PANTHER" id="PTHR11347">
    <property type="entry name" value="CYCLIC NUCLEOTIDE PHOSPHODIESTERASE"/>
    <property type="match status" value="1"/>
</dbReference>
<comment type="similarity">
    <text evidence="6">Belongs to the cyclic nucleotide phosphodiesterase family.</text>
</comment>
<evidence type="ECO:0000256" key="4">
    <source>
        <dbReference type="PIRSR" id="PIRSR623088-2"/>
    </source>
</evidence>
<feature type="binding site" evidence="5">
    <location>
        <position position="774"/>
    </location>
    <ligand>
        <name>Zn(2+)</name>
        <dbReference type="ChEBI" id="CHEBI:29105"/>
        <label>1</label>
    </ligand>
</feature>
<accession>A0A6A5BMJ5</accession>
<dbReference type="PRINTS" id="PR00387">
    <property type="entry name" value="PDIESTERASE1"/>
</dbReference>
<evidence type="ECO:0000256" key="3">
    <source>
        <dbReference type="PIRSR" id="PIRSR623088-1"/>
    </source>
</evidence>
<dbReference type="Gene3D" id="1.10.1300.10">
    <property type="entry name" value="3'5'-cyclic nucleotide phosphodiesterase, catalytic domain"/>
    <property type="match status" value="1"/>
</dbReference>
<dbReference type="SUPFAM" id="SSF109604">
    <property type="entry name" value="HD-domain/PDEase-like"/>
    <property type="match status" value="1"/>
</dbReference>
<sequence>MGSGASRTSNHFKPQQHHQHQHQHHNNINNNEDNHSLMIMDNESKIELVIEGVPSTPQSGIFRSIASSSTPQHYQQQQQQYLSQAPPTSYSLSVSSSRRQSLKPTNGNNAEISKSLDADFRDGSLSARRQHEYRSLSASNITRASLVTMLGRSFSTRHASGDHDDDESFVGSILRENSTQSFAGSSLLRADDLLSFHGDILLDGKPLLVSLMINNMDELIIFTSDLKSKFYVYETSYQRFLQRFYSNDDSAISLSAQSRHRRMLDMLTSAFSSQSYSLASDLETSSSLRMSLTLRYPPEDIDKTVIFRLFEHIPDLTDLSSQMVNSSFCKLVTSFYAYYQGFSKHVRATFHRTNIVPSFTVNTDYGTVGPLEESEPSEDGVVRIEKDDEDKQNQTTKTQNTSTPPTTSIEPPSPTQNISDSVNLMSMIHPQDTSMSMSMSLQQPEEPPTMQVQEVIKFLQQIHQNESITCIDKQKLSLVIQTIAKTLDVSEEEQKPTQVSHDNEVNAFISTFVKPRTKEKAGWKTIANLIRVGNIFKRQPLEGALSLLESNPDVQECMKNVERYDFDIFVLNDASKGNPLYVVVHYFLRKYNLIEHFNIDKEVLHTFLRHVELNYGTNPFHNHIHAADVLHTFMFILEAIGIIPLLSLEELLAVILAATMHDFQHPGTTNQYQIQSCSDLAITYNDKSVLESHHVASFYTLLKNDKYNILRGLTAKQRRYVREIVIGLVGATDLSFQQGFMNQMQAMMDVGKQNSELLAQEKIFFLKMSLKVADTSNTSKPLFLHLPWINRLQQEFFLQGDKEKELHLDGSPFMDRDRSNVAKCQHSFIEYVTLPLVTLFVQKFKECHIILEYSILVKEFWTCHIGVTTLSEVEQLIRKEFEKTGRELSYSHINIYPINPIAPLHN</sequence>
<comment type="cofactor">
    <cofactor evidence="6">
        <name>a divalent metal cation</name>
        <dbReference type="ChEBI" id="CHEBI:60240"/>
    </cofactor>
    <text evidence="6">Binds 2 divalent metal cations per subunit. Site 1 may preferentially bind zinc ions, while site 2 has a preference for magnesium and/or manganese ions.</text>
</comment>
<protein>
    <recommendedName>
        <fullName evidence="6">Phosphodiesterase</fullName>
        <ecNumber evidence="6">3.1.4.-</ecNumber>
    </recommendedName>
</protein>
<dbReference type="OrthoDB" id="189220at2759"/>
<evidence type="ECO:0000256" key="6">
    <source>
        <dbReference type="RuleBase" id="RU363067"/>
    </source>
</evidence>
<feature type="binding site" evidence="5">
    <location>
        <position position="661"/>
    </location>
    <ligand>
        <name>Zn(2+)</name>
        <dbReference type="ChEBI" id="CHEBI:29105"/>
        <label>1</label>
    </ligand>
</feature>
<dbReference type="InterPro" id="IPR023174">
    <property type="entry name" value="PDEase_CS"/>
</dbReference>
<evidence type="ECO:0000256" key="2">
    <source>
        <dbReference type="ARBA" id="ARBA00022801"/>
    </source>
</evidence>
<feature type="region of interest" description="Disordered" evidence="7">
    <location>
        <begin position="386"/>
        <end position="420"/>
    </location>
</feature>
<gene>
    <name evidence="9" type="ORF">FDP41_001576</name>
</gene>
<feature type="binding site" evidence="4">
    <location>
        <position position="774"/>
    </location>
    <ligand>
        <name>AMP</name>
        <dbReference type="ChEBI" id="CHEBI:456215"/>
    </ligand>
</feature>
<dbReference type="GeneID" id="68108794"/>
<comment type="caution">
    <text evidence="9">The sequence shown here is derived from an EMBL/GenBank/DDBJ whole genome shotgun (WGS) entry which is preliminary data.</text>
</comment>
<dbReference type="InterPro" id="IPR002073">
    <property type="entry name" value="PDEase_catalytic_dom"/>
</dbReference>
<keyword evidence="2 6" id="KW-0378">Hydrolase</keyword>
<feature type="compositionally biased region" description="Low complexity" evidence="7">
    <location>
        <begin position="393"/>
        <end position="410"/>
    </location>
</feature>
<dbReference type="PROSITE" id="PS51845">
    <property type="entry name" value="PDEASE_I_2"/>
    <property type="match status" value="1"/>
</dbReference>
<feature type="compositionally biased region" description="Low complexity" evidence="7">
    <location>
        <begin position="67"/>
        <end position="99"/>
    </location>
</feature>
<organism evidence="9 10">
    <name type="scientific">Naegleria fowleri</name>
    <name type="common">Brain eating amoeba</name>
    <dbReference type="NCBI Taxonomy" id="5763"/>
    <lineage>
        <taxon>Eukaryota</taxon>
        <taxon>Discoba</taxon>
        <taxon>Heterolobosea</taxon>
        <taxon>Tetramitia</taxon>
        <taxon>Eutetramitia</taxon>
        <taxon>Vahlkampfiidae</taxon>
        <taxon>Naegleria</taxon>
    </lineage>
</organism>
<feature type="compositionally biased region" description="Polar residues" evidence="7">
    <location>
        <begin position="1"/>
        <end position="13"/>
    </location>
</feature>
<dbReference type="PROSITE" id="PS00126">
    <property type="entry name" value="PDEASE_I_1"/>
    <property type="match status" value="1"/>
</dbReference>
<dbReference type="VEuPathDB" id="AmoebaDB:NfTy_053870"/>
<evidence type="ECO:0000256" key="5">
    <source>
        <dbReference type="PIRSR" id="PIRSR623088-3"/>
    </source>
</evidence>
<evidence type="ECO:0000313" key="9">
    <source>
        <dbReference type="EMBL" id="KAF0979233.1"/>
    </source>
</evidence>
<name>A0A6A5BMJ5_NAEFO</name>
<evidence type="ECO:0000259" key="8">
    <source>
        <dbReference type="PROSITE" id="PS51845"/>
    </source>
</evidence>
<feature type="binding site" evidence="5">
    <location>
        <position position="625"/>
    </location>
    <ligand>
        <name>Zn(2+)</name>
        <dbReference type="ChEBI" id="CHEBI:29105"/>
        <label>1</label>
    </ligand>
</feature>
<feature type="binding site" evidence="4">
    <location>
        <position position="662"/>
    </location>
    <ligand>
        <name>AMP</name>
        <dbReference type="ChEBI" id="CHEBI:456215"/>
    </ligand>
</feature>
<keyword evidence="10" id="KW-1185">Reference proteome</keyword>
<evidence type="ECO:0000256" key="1">
    <source>
        <dbReference type="ARBA" id="ARBA00022723"/>
    </source>
</evidence>
<dbReference type="InterPro" id="IPR023088">
    <property type="entry name" value="PDEase"/>
</dbReference>